<comment type="caution">
    <text evidence="1">The sequence shown here is derived from an EMBL/GenBank/DDBJ whole genome shotgun (WGS) entry which is preliminary data.</text>
</comment>
<protein>
    <submittedName>
        <fullName evidence="1">Uncharacterized protein</fullName>
    </submittedName>
</protein>
<proteinExistence type="predicted"/>
<evidence type="ECO:0000313" key="2">
    <source>
        <dbReference type="Proteomes" id="UP000238823"/>
    </source>
</evidence>
<name>A0A2S9XJ14_9BACT</name>
<dbReference type="Proteomes" id="UP000238823">
    <property type="component" value="Unassembled WGS sequence"/>
</dbReference>
<reference evidence="1 2" key="1">
    <citation type="submission" date="2018-03" db="EMBL/GenBank/DDBJ databases">
        <title>Draft Genome Sequences of the Obligatory Marine Myxobacteria Enhygromyxa salina SWB007.</title>
        <authorList>
            <person name="Poehlein A."/>
            <person name="Moghaddam J.A."/>
            <person name="Harms H."/>
            <person name="Alanjari M."/>
            <person name="Koenig G.M."/>
            <person name="Daniel R."/>
            <person name="Schaeberle T.F."/>
        </authorList>
    </citation>
    <scope>NUCLEOTIDE SEQUENCE [LARGE SCALE GENOMIC DNA]</scope>
    <source>
        <strain evidence="1 2">SWB007</strain>
    </source>
</reference>
<evidence type="ECO:0000313" key="1">
    <source>
        <dbReference type="EMBL" id="PRP92671.1"/>
    </source>
</evidence>
<dbReference type="RefSeq" id="WP_106094912.1">
    <property type="nucleotide sequence ID" value="NZ_PVNL01000155.1"/>
</dbReference>
<gene>
    <name evidence="1" type="ORF">ENSA7_81600</name>
</gene>
<sequence length="233" mass="25435">MTDFSRPHIPLTKGALVQIFEGVVGIALPNIVLFQYNPTKISHTITPWNPQEVDQTQRGAQAPMVQPFDPKESFSLSLELDATDDIEERDPIAIKFGVADRLAALKKLTYPSEGLFGDLIRNASALSGGPMCAVARPSVPVVLFVWGPGRIVPVRVTSFSVEETLYTPMLHPLHATVSLGLEVLTPDVFKCRMSLSQKIAASAYTYTRIVDDVLAIANFAQSIKRASGLPPFM</sequence>
<accession>A0A2S9XJ14</accession>
<dbReference type="OrthoDB" id="661223at2"/>
<dbReference type="EMBL" id="PVNL01000155">
    <property type="protein sequence ID" value="PRP92671.1"/>
    <property type="molecule type" value="Genomic_DNA"/>
</dbReference>
<organism evidence="1 2">
    <name type="scientific">Enhygromyxa salina</name>
    <dbReference type="NCBI Taxonomy" id="215803"/>
    <lineage>
        <taxon>Bacteria</taxon>
        <taxon>Pseudomonadati</taxon>
        <taxon>Myxococcota</taxon>
        <taxon>Polyangia</taxon>
        <taxon>Nannocystales</taxon>
        <taxon>Nannocystaceae</taxon>
        <taxon>Enhygromyxa</taxon>
    </lineage>
</organism>
<dbReference type="AlphaFoldDB" id="A0A2S9XJ14"/>